<dbReference type="AlphaFoldDB" id="A0A1T4N473"/>
<dbReference type="STRING" id="1122192.SAMN02745673_01260"/>
<reference evidence="2 3" key="1">
    <citation type="submission" date="2017-02" db="EMBL/GenBank/DDBJ databases">
        <authorList>
            <person name="Peterson S.W."/>
        </authorList>
    </citation>
    <scope>NUCLEOTIDE SEQUENCE [LARGE SCALE GENOMIC DNA]</scope>
    <source>
        <strain evidence="2 3">DSM 45154</strain>
    </source>
</reference>
<evidence type="ECO:0000313" key="2">
    <source>
        <dbReference type="EMBL" id="SJZ73805.1"/>
    </source>
</evidence>
<dbReference type="EMBL" id="FUWS01000003">
    <property type="protein sequence ID" value="SJZ73805.1"/>
    <property type="molecule type" value="Genomic_DNA"/>
</dbReference>
<name>A0A1T4N473_9ACTN</name>
<gene>
    <name evidence="2" type="ORF">SAMN02745673_01260</name>
</gene>
<accession>A0A1T4N473</accession>
<dbReference type="Pfam" id="PF26312">
    <property type="entry name" value="DUF8083"/>
    <property type="match status" value="1"/>
</dbReference>
<proteinExistence type="predicted"/>
<dbReference type="InterPro" id="IPR058396">
    <property type="entry name" value="DUF8083"/>
</dbReference>
<keyword evidence="3" id="KW-1185">Reference proteome</keyword>
<feature type="domain" description="DUF8083" evidence="1">
    <location>
        <begin position="62"/>
        <end position="366"/>
    </location>
</feature>
<protein>
    <recommendedName>
        <fullName evidence="1">DUF8083 domain-containing protein</fullName>
    </recommendedName>
</protein>
<evidence type="ECO:0000313" key="3">
    <source>
        <dbReference type="Proteomes" id="UP000190637"/>
    </source>
</evidence>
<dbReference type="Proteomes" id="UP000190637">
    <property type="component" value="Unassembled WGS sequence"/>
</dbReference>
<evidence type="ECO:0000259" key="1">
    <source>
        <dbReference type="Pfam" id="PF26312"/>
    </source>
</evidence>
<organism evidence="2 3">
    <name type="scientific">Marinactinospora thermotolerans DSM 45154</name>
    <dbReference type="NCBI Taxonomy" id="1122192"/>
    <lineage>
        <taxon>Bacteria</taxon>
        <taxon>Bacillati</taxon>
        <taxon>Actinomycetota</taxon>
        <taxon>Actinomycetes</taxon>
        <taxon>Streptosporangiales</taxon>
        <taxon>Nocardiopsidaceae</taxon>
        <taxon>Marinactinospora</taxon>
    </lineage>
</organism>
<sequence length="369" mass="40891">MFALATLRLSVRGLIRLPGCRLPVRRPSGPGYPLRPEVPSWGIPERHPSGRGVCHDAFVLPYTAYFRIYQPVIAYSSRERAYWRAYAQSPHRPRRAEAVAAEHEESLRRLVTSPPTVAPSRESGDAYVRRSGGELFVCPWQTRLRSWLALREFRATTSARVASAFVPEAVVEAAEADAERHLGRGEDSRPQILTSRWTVPTAWFVPFGAEERCLVLGGRREWDPALEGPGTFPGEPSSALPVEEPAPRSAESAATRALLYVTEMGTARRRLERAVRVLRGVPDGEGSLAAVERLEDWLTAVAHPRALLELDYGGLVHLLGDAELRDDHSAAEVEAALTGLETGQEAVTLAAHRRLVRRWRAVQALERAN</sequence>